<feature type="compositionally biased region" description="Basic and acidic residues" evidence="6">
    <location>
        <begin position="181"/>
        <end position="200"/>
    </location>
</feature>
<proteinExistence type="predicted"/>
<dbReference type="EMBL" id="ML977146">
    <property type="protein sequence ID" value="KAF1988985.1"/>
    <property type="molecule type" value="Genomic_DNA"/>
</dbReference>
<evidence type="ECO:0000256" key="4">
    <source>
        <dbReference type="ARBA" id="ARBA00047919"/>
    </source>
</evidence>
<organism evidence="8 9">
    <name type="scientific">Aulographum hederae CBS 113979</name>
    <dbReference type="NCBI Taxonomy" id="1176131"/>
    <lineage>
        <taxon>Eukaryota</taxon>
        <taxon>Fungi</taxon>
        <taxon>Dikarya</taxon>
        <taxon>Ascomycota</taxon>
        <taxon>Pezizomycotina</taxon>
        <taxon>Dothideomycetes</taxon>
        <taxon>Pleosporomycetidae</taxon>
        <taxon>Aulographales</taxon>
        <taxon>Aulographaceae</taxon>
    </lineage>
</organism>
<dbReference type="OrthoDB" id="5979581at2759"/>
<keyword evidence="9" id="KW-1185">Reference proteome</keyword>
<keyword evidence="1" id="KW-0418">Kinase</keyword>
<evidence type="ECO:0000256" key="3">
    <source>
        <dbReference type="ARBA" id="ARBA00022840"/>
    </source>
</evidence>
<dbReference type="Proteomes" id="UP000800041">
    <property type="component" value="Unassembled WGS sequence"/>
</dbReference>
<gene>
    <name evidence="8" type="ORF">K402DRAFT_452267</name>
</gene>
<reference evidence="8" key="1">
    <citation type="journal article" date="2020" name="Stud. Mycol.">
        <title>101 Dothideomycetes genomes: a test case for predicting lifestyles and emergence of pathogens.</title>
        <authorList>
            <person name="Haridas S."/>
            <person name="Albert R."/>
            <person name="Binder M."/>
            <person name="Bloem J."/>
            <person name="Labutti K."/>
            <person name="Salamov A."/>
            <person name="Andreopoulos B."/>
            <person name="Baker S."/>
            <person name="Barry K."/>
            <person name="Bills G."/>
            <person name="Bluhm B."/>
            <person name="Cannon C."/>
            <person name="Castanera R."/>
            <person name="Culley D."/>
            <person name="Daum C."/>
            <person name="Ezra D."/>
            <person name="Gonzalez J."/>
            <person name="Henrissat B."/>
            <person name="Kuo A."/>
            <person name="Liang C."/>
            <person name="Lipzen A."/>
            <person name="Lutzoni F."/>
            <person name="Magnuson J."/>
            <person name="Mondo S."/>
            <person name="Nolan M."/>
            <person name="Ohm R."/>
            <person name="Pangilinan J."/>
            <person name="Park H.-J."/>
            <person name="Ramirez L."/>
            <person name="Alfaro M."/>
            <person name="Sun H."/>
            <person name="Tritt A."/>
            <person name="Yoshinaga Y."/>
            <person name="Zwiers L.-H."/>
            <person name="Turgeon B."/>
            <person name="Goodwin S."/>
            <person name="Spatafora J."/>
            <person name="Crous P."/>
            <person name="Grigoriev I."/>
        </authorList>
    </citation>
    <scope>NUCLEOTIDE SEQUENCE</scope>
    <source>
        <strain evidence="8">CBS 113979</strain>
    </source>
</reference>
<dbReference type="GO" id="GO:0005524">
    <property type="term" value="F:ATP binding"/>
    <property type="evidence" value="ECO:0007669"/>
    <property type="project" value="UniProtKB-KW"/>
</dbReference>
<evidence type="ECO:0000313" key="8">
    <source>
        <dbReference type="EMBL" id="KAF1988985.1"/>
    </source>
</evidence>
<evidence type="ECO:0000256" key="5">
    <source>
        <dbReference type="ARBA" id="ARBA00048130"/>
    </source>
</evidence>
<evidence type="ECO:0000256" key="1">
    <source>
        <dbReference type="ARBA" id="ARBA00022527"/>
    </source>
</evidence>
<keyword evidence="3" id="KW-0067">ATP-binding</keyword>
<evidence type="ECO:0000256" key="2">
    <source>
        <dbReference type="ARBA" id="ARBA00022741"/>
    </source>
</evidence>
<comment type="catalytic activity">
    <reaction evidence="5">
        <text>L-seryl-[protein] + ATP = O-phospho-L-seryl-[protein] + ADP + H(+)</text>
        <dbReference type="Rhea" id="RHEA:17989"/>
        <dbReference type="Rhea" id="RHEA-COMP:9863"/>
        <dbReference type="Rhea" id="RHEA-COMP:11604"/>
        <dbReference type="ChEBI" id="CHEBI:15378"/>
        <dbReference type="ChEBI" id="CHEBI:29999"/>
        <dbReference type="ChEBI" id="CHEBI:30616"/>
        <dbReference type="ChEBI" id="CHEBI:83421"/>
        <dbReference type="ChEBI" id="CHEBI:456216"/>
        <dbReference type="EC" id="2.7.11.24"/>
    </reaction>
    <physiologicalReaction direction="left-to-right" evidence="5">
        <dbReference type="Rhea" id="RHEA:17990"/>
    </physiologicalReaction>
</comment>
<dbReference type="GO" id="GO:0004707">
    <property type="term" value="F:MAP kinase activity"/>
    <property type="evidence" value="ECO:0007669"/>
    <property type="project" value="UniProtKB-EC"/>
</dbReference>
<feature type="domain" description="Protein kinase" evidence="7">
    <location>
        <begin position="1"/>
        <end position="246"/>
    </location>
</feature>
<feature type="region of interest" description="Disordered" evidence="6">
    <location>
        <begin position="172"/>
        <end position="200"/>
    </location>
</feature>
<evidence type="ECO:0000256" key="6">
    <source>
        <dbReference type="SAM" id="MobiDB-lite"/>
    </source>
</evidence>
<dbReference type="AlphaFoldDB" id="A0A6G1H746"/>
<dbReference type="SMART" id="SM00220">
    <property type="entry name" value="S_TKc"/>
    <property type="match status" value="1"/>
</dbReference>
<keyword evidence="1" id="KW-0808">Transferase</keyword>
<name>A0A6G1H746_9PEZI</name>
<accession>A0A6G1H746</accession>
<dbReference type="PANTHER" id="PTHR24055">
    <property type="entry name" value="MITOGEN-ACTIVATED PROTEIN KINASE"/>
    <property type="match status" value="1"/>
</dbReference>
<dbReference type="SUPFAM" id="SSF56112">
    <property type="entry name" value="Protein kinase-like (PK-like)"/>
    <property type="match status" value="1"/>
</dbReference>
<evidence type="ECO:0000259" key="7">
    <source>
        <dbReference type="PROSITE" id="PS50011"/>
    </source>
</evidence>
<feature type="region of interest" description="Disordered" evidence="6">
    <location>
        <begin position="291"/>
        <end position="317"/>
    </location>
</feature>
<dbReference type="InterPro" id="IPR000719">
    <property type="entry name" value="Prot_kinase_dom"/>
</dbReference>
<dbReference type="InterPro" id="IPR011009">
    <property type="entry name" value="Kinase-like_dom_sf"/>
</dbReference>
<sequence>MSNTRTVLPVRNSNMLNGETAMHEGLEDCPHIRKQNDRANVTEPLSRTSGPSGVVLEPMEMTLVEAVQRRTITEDEIRVIMTGALHGLAAIHDRGLVYRDFKTNNIYINGFRDTPEATMSEESLIAMIGDLENITRGQLVPGAPSKDMATPAANIWSWGSIMSRLLEAEASIASPSQTNSEDLRRHSIRQDAETRDTESLPHNEEWLVRLRRKGVAEPDISFLSWVLHPDPTKRPDAKTILTHPQLAQSTGCMTGESANVHPPERAAAMAPNAFLEKSMLDERSLLHGMGEDEDEAARSGQGNGWTDPMPCSPLPTLPVAGARRRVLSLIGLDSRLPSGTSVESSPKQFEKIWNSQEAFSTAQPPS</sequence>
<comment type="catalytic activity">
    <reaction evidence="4">
        <text>L-threonyl-[protein] + ATP = O-phospho-L-threonyl-[protein] + ADP + H(+)</text>
        <dbReference type="Rhea" id="RHEA:46608"/>
        <dbReference type="Rhea" id="RHEA-COMP:11060"/>
        <dbReference type="Rhea" id="RHEA-COMP:11605"/>
        <dbReference type="ChEBI" id="CHEBI:15378"/>
        <dbReference type="ChEBI" id="CHEBI:30013"/>
        <dbReference type="ChEBI" id="CHEBI:30616"/>
        <dbReference type="ChEBI" id="CHEBI:61977"/>
        <dbReference type="ChEBI" id="CHEBI:456216"/>
        <dbReference type="EC" id="2.7.11.24"/>
    </reaction>
    <physiologicalReaction direction="left-to-right" evidence="4">
        <dbReference type="Rhea" id="RHEA:46609"/>
    </physiologicalReaction>
</comment>
<protein>
    <recommendedName>
        <fullName evidence="7">Protein kinase domain-containing protein</fullName>
    </recommendedName>
</protein>
<dbReference type="InterPro" id="IPR008271">
    <property type="entry name" value="Ser/Thr_kinase_AS"/>
</dbReference>
<keyword evidence="2" id="KW-0547">Nucleotide-binding</keyword>
<evidence type="ECO:0000313" key="9">
    <source>
        <dbReference type="Proteomes" id="UP000800041"/>
    </source>
</evidence>
<dbReference type="PROSITE" id="PS00108">
    <property type="entry name" value="PROTEIN_KINASE_ST"/>
    <property type="match status" value="1"/>
</dbReference>
<dbReference type="InterPro" id="IPR050117">
    <property type="entry name" value="MAPK"/>
</dbReference>
<dbReference type="PROSITE" id="PS50011">
    <property type="entry name" value="PROTEIN_KINASE_DOM"/>
    <property type="match status" value="1"/>
</dbReference>
<dbReference type="Gene3D" id="1.10.510.10">
    <property type="entry name" value="Transferase(Phosphotransferase) domain 1"/>
    <property type="match status" value="1"/>
</dbReference>
<keyword evidence="1" id="KW-0723">Serine/threonine-protein kinase</keyword>
<dbReference type="Pfam" id="PF00069">
    <property type="entry name" value="Pkinase"/>
    <property type="match status" value="1"/>
</dbReference>